<dbReference type="PANTHER" id="PTHR15111:SF0">
    <property type="entry name" value="UNCONVENTIONAL PREFOLDIN RPB5 INTERACTOR 1"/>
    <property type="match status" value="1"/>
</dbReference>
<dbReference type="GO" id="GO:0003682">
    <property type="term" value="F:chromatin binding"/>
    <property type="evidence" value="ECO:0007669"/>
    <property type="project" value="TreeGrafter"/>
</dbReference>
<feature type="compositionally biased region" description="Basic and acidic residues" evidence="5">
    <location>
        <begin position="503"/>
        <end position="512"/>
    </location>
</feature>
<evidence type="ECO:0000259" key="6">
    <source>
        <dbReference type="PROSITE" id="PS50181"/>
    </source>
</evidence>
<dbReference type="InterPro" id="IPR036047">
    <property type="entry name" value="F-box-like_dom_sf"/>
</dbReference>
<evidence type="ECO:0000256" key="2">
    <source>
        <dbReference type="ARBA" id="ARBA00011695"/>
    </source>
</evidence>
<feature type="compositionally biased region" description="Polar residues" evidence="5">
    <location>
        <begin position="395"/>
        <end position="405"/>
    </location>
</feature>
<dbReference type="GO" id="GO:0005634">
    <property type="term" value="C:nucleus"/>
    <property type="evidence" value="ECO:0007669"/>
    <property type="project" value="UniProtKB-SubCell"/>
</dbReference>
<keyword evidence="7" id="KW-1185">Reference proteome</keyword>
<keyword evidence="3" id="KW-0539">Nucleus</keyword>
<evidence type="ECO:0000256" key="4">
    <source>
        <dbReference type="ARBA" id="ARBA00038295"/>
    </source>
</evidence>
<comment type="subcellular location">
    <subcellularLocation>
        <location evidence="1">Nucleus</location>
    </subcellularLocation>
</comment>
<accession>A0A7I4XS29</accession>
<feature type="compositionally biased region" description="Basic and acidic residues" evidence="5">
    <location>
        <begin position="309"/>
        <end position="323"/>
    </location>
</feature>
<dbReference type="InterPro" id="IPR001810">
    <property type="entry name" value="F-box_dom"/>
</dbReference>
<evidence type="ECO:0000256" key="5">
    <source>
        <dbReference type="SAM" id="MobiDB-lite"/>
    </source>
</evidence>
<feature type="region of interest" description="Disordered" evidence="5">
    <location>
        <begin position="197"/>
        <end position="232"/>
    </location>
</feature>
<reference evidence="8" key="1">
    <citation type="submission" date="2020-12" db="UniProtKB">
        <authorList>
            <consortium name="WormBaseParasite"/>
        </authorList>
    </citation>
    <scope>IDENTIFICATION</scope>
    <source>
        <strain evidence="8">MHco3</strain>
    </source>
</reference>
<dbReference type="InterPro" id="IPR004127">
    <property type="entry name" value="Prefoldin_subunit_alpha"/>
</dbReference>
<dbReference type="GO" id="GO:0000122">
    <property type="term" value="P:negative regulation of transcription by RNA polymerase II"/>
    <property type="evidence" value="ECO:0007669"/>
    <property type="project" value="TreeGrafter"/>
</dbReference>
<comment type="similarity">
    <text evidence="4">Belongs to the RNA polymerase II subunit 5-mediating protein family.</text>
</comment>
<feature type="compositionally biased region" description="Basic and acidic residues" evidence="5">
    <location>
        <begin position="426"/>
        <end position="438"/>
    </location>
</feature>
<sequence length="953" mass="107736">MSSSSTLLTRERLQTYKIAAEKALEQVKGILETKQKKLDEYDSLIRRLEEMPKKRYEAIMCPIGSVGFLPATIVHTNEILVGLGDGYFVDASAYQAAEIVKRRKTVLEKNIADLREHEGIISKQIAFAKEIFEHSNNDEVEIREDYDEEKEEELRKKRKSRISDKRPITKTVADIKAEAEMMKRLEELEQQELRNGELNSDADDDDTDDKNNLPNDLDVSKEKVYAKESPSNLLPDISEKALEATAVASTGKPAEKEKKIYEAQVIDRTVEEDGLSVGVFRGEDLIKALTEQSQDYDEEGQGSQPPRGVDPKDFQKLFKKVDELNSDDTNSDRISEEGGVEGDVEGDNYVEEEAERSELDSDDLSQPETENGRTNFKPVTIGRFVAQNLGPNAVPTASTSFANRTSPKEEKRLVSESISSSETEELVEHDGRGDRAPAENENSNVKKKRNKKKKRSKKKKTVMFAEQLENSTVIDSQAPPSETRSFEPAGTSSSTKSSILLNAEEKSPINEDEITKLTGPSKVILPGSKEAFSGVFKERNVEGRKVSTSTGSLSRTTLAKILTTLENSDDEPKFQLDIRKMAVFKNDPRVNVIMNYERDCVKNSAEAVDKVSELVLQNKIKKSPPPSICTSLTMLDESLAKLPKNCPLRYIPNEVLIRIIKLLPMTTILSLATTCRAFNEIINEQRHGIKDVYKITIDFNEFRIDRTVLASVKRNSEDRPGVVERYWHCSRVAVDNDLDDAMFKLRCSPVGVSWAANVLAAMLVNSHTSTVEIVGDHGVLFDHAISFLNLVSRRAPYHIDKLSFGLSTKHVSHIHYCKFWTNLLQPKSVFIYSLAGGVKLQLSDYYWLFTLPVDRVTLVNCMNLGPFVLYEVIKEWYTGKRGYLPCIDIMFSKDESSRAPFGVEGLLRKIKYKMVDDSVVIERRIDSDMKQIYKIHSEERLIVEDYWSVQKMQ</sequence>
<feature type="region of interest" description="Disordered" evidence="5">
    <location>
        <begin position="143"/>
        <end position="163"/>
    </location>
</feature>
<feature type="domain" description="F-box" evidence="6">
    <location>
        <begin position="645"/>
        <end position="696"/>
    </location>
</feature>
<dbReference type="PROSITE" id="PS50181">
    <property type="entry name" value="FBOX"/>
    <property type="match status" value="1"/>
</dbReference>
<dbReference type="CDD" id="cd23159">
    <property type="entry name" value="Prefoldin_URI1"/>
    <property type="match status" value="1"/>
</dbReference>
<dbReference type="Gene3D" id="1.10.287.370">
    <property type="match status" value="1"/>
</dbReference>
<feature type="compositionally biased region" description="Polar residues" evidence="5">
    <location>
        <begin position="490"/>
        <end position="500"/>
    </location>
</feature>
<dbReference type="GO" id="GO:0019212">
    <property type="term" value="F:phosphatase inhibitor activity"/>
    <property type="evidence" value="ECO:0007669"/>
    <property type="project" value="TreeGrafter"/>
</dbReference>
<evidence type="ECO:0000313" key="8">
    <source>
        <dbReference type="WBParaSite" id="HCON_00003630-00002"/>
    </source>
</evidence>
<organism evidence="7 8">
    <name type="scientific">Haemonchus contortus</name>
    <name type="common">Barber pole worm</name>
    <dbReference type="NCBI Taxonomy" id="6289"/>
    <lineage>
        <taxon>Eukaryota</taxon>
        <taxon>Metazoa</taxon>
        <taxon>Ecdysozoa</taxon>
        <taxon>Nematoda</taxon>
        <taxon>Chromadorea</taxon>
        <taxon>Rhabditida</taxon>
        <taxon>Rhabditina</taxon>
        <taxon>Rhabditomorpha</taxon>
        <taxon>Strongyloidea</taxon>
        <taxon>Trichostrongylidae</taxon>
        <taxon>Haemonchus</taxon>
    </lineage>
</organism>
<dbReference type="Gene3D" id="1.20.1280.50">
    <property type="match status" value="1"/>
</dbReference>
<dbReference type="GO" id="GO:0003714">
    <property type="term" value="F:transcription corepressor activity"/>
    <property type="evidence" value="ECO:0007669"/>
    <property type="project" value="TreeGrafter"/>
</dbReference>
<dbReference type="InterPro" id="IPR052255">
    <property type="entry name" value="RNA_pol_II_subunit5-mediator"/>
</dbReference>
<dbReference type="SUPFAM" id="SSF81383">
    <property type="entry name" value="F-box domain"/>
    <property type="match status" value="1"/>
</dbReference>
<dbReference type="SMART" id="SM00256">
    <property type="entry name" value="FBOX"/>
    <property type="match status" value="1"/>
</dbReference>
<protein>
    <submittedName>
        <fullName evidence="8">F-box domain-containing protein</fullName>
    </submittedName>
</protein>
<dbReference type="WBParaSite" id="HCON_00003630-00002">
    <property type="protein sequence ID" value="HCON_00003630-00002"/>
    <property type="gene ID" value="HCON_00003630"/>
</dbReference>
<dbReference type="SUPFAM" id="SSF46579">
    <property type="entry name" value="Prefoldin"/>
    <property type="match status" value="1"/>
</dbReference>
<evidence type="ECO:0000256" key="3">
    <source>
        <dbReference type="ARBA" id="ARBA00023242"/>
    </source>
</evidence>
<dbReference type="InterPro" id="IPR009053">
    <property type="entry name" value="Prefoldin"/>
</dbReference>
<dbReference type="PANTHER" id="PTHR15111">
    <property type="entry name" value="RNA POLYMERASE II SUBUNIT 5-MEDIATING PROTEIN NNX3"/>
    <property type="match status" value="1"/>
</dbReference>
<dbReference type="Pfam" id="PF02996">
    <property type="entry name" value="Prefoldin"/>
    <property type="match status" value="1"/>
</dbReference>
<feature type="compositionally biased region" description="Acidic residues" evidence="5">
    <location>
        <begin position="338"/>
        <end position="365"/>
    </location>
</feature>
<evidence type="ECO:0000313" key="7">
    <source>
        <dbReference type="Proteomes" id="UP000025227"/>
    </source>
</evidence>
<feature type="compositionally biased region" description="Polar residues" evidence="5">
    <location>
        <begin position="468"/>
        <end position="483"/>
    </location>
</feature>
<dbReference type="CDD" id="cd09917">
    <property type="entry name" value="F-box_SF"/>
    <property type="match status" value="1"/>
</dbReference>
<dbReference type="Pfam" id="PF12937">
    <property type="entry name" value="F-box-like"/>
    <property type="match status" value="1"/>
</dbReference>
<evidence type="ECO:0000256" key="1">
    <source>
        <dbReference type="ARBA" id="ARBA00004123"/>
    </source>
</evidence>
<dbReference type="OMA" id="VERYWHC"/>
<feature type="region of interest" description="Disordered" evidence="5">
    <location>
        <begin position="290"/>
        <end position="512"/>
    </location>
</feature>
<feature type="compositionally biased region" description="Basic residues" evidence="5">
    <location>
        <begin position="445"/>
        <end position="461"/>
    </location>
</feature>
<dbReference type="OrthoDB" id="21413at2759"/>
<comment type="subunit">
    <text evidence="2">Heterohexamer of two PFD-alpha type and four PFD-beta type subunits.</text>
</comment>
<dbReference type="Proteomes" id="UP000025227">
    <property type="component" value="Unplaced"/>
</dbReference>
<name>A0A7I4XS29_HAECO</name>
<proteinExistence type="inferred from homology"/>
<dbReference type="AlphaFoldDB" id="A0A7I4XS29"/>